<evidence type="ECO:0000313" key="2">
    <source>
        <dbReference type="Proteomes" id="UP000515917"/>
    </source>
</evidence>
<keyword evidence="2" id="KW-1185">Reference proteome</keyword>
<accession>A0A7G3G8P3</accession>
<dbReference type="EMBL" id="CP025781">
    <property type="protein sequence ID" value="QBC43175.1"/>
    <property type="molecule type" value="Genomic_DNA"/>
</dbReference>
<name>A0A7G3G8P3_9NEIS</name>
<gene>
    <name evidence="1" type="ORF">C1H71_06145</name>
</gene>
<dbReference type="AlphaFoldDB" id="A0A7G3G8P3"/>
<reference evidence="1 2" key="1">
    <citation type="submission" date="2018-01" db="EMBL/GenBank/DDBJ databases">
        <title>Genome sequence of Iodobacter sp. strain PCH194 isolated from Indian Trans-Himalaya.</title>
        <authorList>
            <person name="Kumar V."/>
            <person name="Thakur V."/>
            <person name="Kumar S."/>
            <person name="Singh D."/>
        </authorList>
    </citation>
    <scope>NUCLEOTIDE SEQUENCE [LARGE SCALE GENOMIC DNA]</scope>
    <source>
        <strain evidence="1 2">PCH194</strain>
    </source>
</reference>
<dbReference type="Proteomes" id="UP000515917">
    <property type="component" value="Chromosome"/>
</dbReference>
<protein>
    <submittedName>
        <fullName evidence="1">Uncharacterized protein</fullName>
    </submittedName>
</protein>
<dbReference type="KEGG" id="ifl:C1H71_06145"/>
<proteinExistence type="predicted"/>
<sequence length="74" mass="8747">MLADGLRQSSDDLTRLARTYVITGDAKYEKQYWDVLDIRNGKKARPQDYQRIYWDFMAVALRQGLVKAVFLYKI</sequence>
<evidence type="ECO:0000313" key="1">
    <source>
        <dbReference type="EMBL" id="QBC43175.1"/>
    </source>
</evidence>
<organism evidence="1 2">
    <name type="scientific">Iodobacter fluviatilis</name>
    <dbReference type="NCBI Taxonomy" id="537"/>
    <lineage>
        <taxon>Bacteria</taxon>
        <taxon>Pseudomonadati</taxon>
        <taxon>Pseudomonadota</taxon>
        <taxon>Betaproteobacteria</taxon>
        <taxon>Neisseriales</taxon>
        <taxon>Chitinibacteraceae</taxon>
        <taxon>Iodobacter</taxon>
    </lineage>
</organism>